<organism evidence="1">
    <name type="scientific">marine metagenome</name>
    <dbReference type="NCBI Taxonomy" id="408172"/>
    <lineage>
        <taxon>unclassified sequences</taxon>
        <taxon>metagenomes</taxon>
        <taxon>ecological metagenomes</taxon>
    </lineage>
</organism>
<name>A0A382ZRU7_9ZZZZ</name>
<sequence length="41" mass="4603">MRSFCLFLTLAVTAVAAKKTALDRYVAKPDPAYRYNLVSTH</sequence>
<dbReference type="EMBL" id="UINC01185978">
    <property type="protein sequence ID" value="SVD97969.1"/>
    <property type="molecule type" value="Genomic_DNA"/>
</dbReference>
<accession>A0A382ZRU7</accession>
<feature type="non-terminal residue" evidence="1">
    <location>
        <position position="41"/>
    </location>
</feature>
<gene>
    <name evidence="1" type="ORF">METZ01_LOCUS450823</name>
</gene>
<proteinExistence type="predicted"/>
<evidence type="ECO:0000313" key="1">
    <source>
        <dbReference type="EMBL" id="SVD97969.1"/>
    </source>
</evidence>
<reference evidence="1" key="1">
    <citation type="submission" date="2018-05" db="EMBL/GenBank/DDBJ databases">
        <authorList>
            <person name="Lanie J.A."/>
            <person name="Ng W.-L."/>
            <person name="Kazmierczak K.M."/>
            <person name="Andrzejewski T.M."/>
            <person name="Davidsen T.M."/>
            <person name="Wayne K.J."/>
            <person name="Tettelin H."/>
            <person name="Glass J.I."/>
            <person name="Rusch D."/>
            <person name="Podicherti R."/>
            <person name="Tsui H.-C.T."/>
            <person name="Winkler M.E."/>
        </authorList>
    </citation>
    <scope>NUCLEOTIDE SEQUENCE</scope>
</reference>
<dbReference type="AlphaFoldDB" id="A0A382ZRU7"/>
<protein>
    <submittedName>
        <fullName evidence="1">Uncharacterized protein</fullName>
    </submittedName>
</protein>